<evidence type="ECO:0000256" key="3">
    <source>
        <dbReference type="ARBA" id="ARBA00022833"/>
    </source>
</evidence>
<proteinExistence type="inferred from homology"/>
<dbReference type="KEGG" id="pmaw:MACH26_02290"/>
<dbReference type="GO" id="GO:0016846">
    <property type="term" value="F:carbon-sulfur lyase activity"/>
    <property type="evidence" value="ECO:0007669"/>
    <property type="project" value="InterPro"/>
</dbReference>
<comment type="similarity">
    <text evidence="1">Belongs to the Gfa family.</text>
</comment>
<evidence type="ECO:0000256" key="4">
    <source>
        <dbReference type="ARBA" id="ARBA00023239"/>
    </source>
</evidence>
<dbReference type="EMBL" id="AP027272">
    <property type="protein sequence ID" value="BDX04708.1"/>
    <property type="molecule type" value="Genomic_DNA"/>
</dbReference>
<evidence type="ECO:0000313" key="7">
    <source>
        <dbReference type="Proteomes" id="UP001333710"/>
    </source>
</evidence>
<dbReference type="Gene3D" id="3.90.1590.10">
    <property type="entry name" value="glutathione-dependent formaldehyde- activating enzyme (gfa)"/>
    <property type="match status" value="1"/>
</dbReference>
<dbReference type="Proteomes" id="UP001333710">
    <property type="component" value="Chromosome"/>
</dbReference>
<evidence type="ECO:0000259" key="5">
    <source>
        <dbReference type="PROSITE" id="PS51891"/>
    </source>
</evidence>
<accession>A0AA48HRW5</accession>
<keyword evidence="2" id="KW-0479">Metal-binding</keyword>
<reference evidence="6" key="1">
    <citation type="submission" date="2023-01" db="EMBL/GenBank/DDBJ databases">
        <title>Complete genome sequence of Planctobacterium marinum strain Dej080120_11.</title>
        <authorList>
            <person name="Ueki S."/>
            <person name="Maruyama F."/>
        </authorList>
    </citation>
    <scope>NUCLEOTIDE SEQUENCE</scope>
    <source>
        <strain evidence="6">Dej080120_11</strain>
    </source>
</reference>
<name>A0AA48HRW5_9ALTE</name>
<keyword evidence="3" id="KW-0862">Zinc</keyword>
<dbReference type="SUPFAM" id="SSF51316">
    <property type="entry name" value="Mss4-like"/>
    <property type="match status" value="1"/>
</dbReference>
<dbReference type="Pfam" id="PF04828">
    <property type="entry name" value="GFA"/>
    <property type="match status" value="1"/>
</dbReference>
<organism evidence="6 7">
    <name type="scientific">Planctobacterium marinum</name>
    <dbReference type="NCBI Taxonomy" id="1631968"/>
    <lineage>
        <taxon>Bacteria</taxon>
        <taxon>Pseudomonadati</taxon>
        <taxon>Pseudomonadota</taxon>
        <taxon>Gammaproteobacteria</taxon>
        <taxon>Alteromonadales</taxon>
        <taxon>Alteromonadaceae</taxon>
        <taxon>Planctobacterium</taxon>
    </lineage>
</organism>
<protein>
    <submittedName>
        <fullName evidence="6">Aldehyde-activating protein</fullName>
    </submittedName>
</protein>
<dbReference type="AlphaFoldDB" id="A0AA48HRW5"/>
<evidence type="ECO:0000256" key="1">
    <source>
        <dbReference type="ARBA" id="ARBA00005495"/>
    </source>
</evidence>
<dbReference type="PANTHER" id="PTHR33337:SF40">
    <property type="entry name" value="CENP-V_GFA DOMAIN-CONTAINING PROTEIN-RELATED"/>
    <property type="match status" value="1"/>
</dbReference>
<evidence type="ECO:0000313" key="6">
    <source>
        <dbReference type="EMBL" id="BDX04708.1"/>
    </source>
</evidence>
<dbReference type="PROSITE" id="PS51891">
    <property type="entry name" value="CENP_V_GFA"/>
    <property type="match status" value="1"/>
</dbReference>
<dbReference type="InterPro" id="IPR006913">
    <property type="entry name" value="CENP-V/GFA"/>
</dbReference>
<evidence type="ECO:0000256" key="2">
    <source>
        <dbReference type="ARBA" id="ARBA00022723"/>
    </source>
</evidence>
<dbReference type="PANTHER" id="PTHR33337">
    <property type="entry name" value="GFA DOMAIN-CONTAINING PROTEIN"/>
    <property type="match status" value="1"/>
</dbReference>
<dbReference type="GO" id="GO:0046872">
    <property type="term" value="F:metal ion binding"/>
    <property type="evidence" value="ECO:0007669"/>
    <property type="project" value="UniProtKB-KW"/>
</dbReference>
<sequence length="130" mass="14411">MEGSCNCKQVKFTTSENVKAILNCHCNLCRKANGSAFSTYVVFLSSDFSLEKGTLKTVKISENASKSFCCDCATPIFNENPKYAGLKIVYLGALDKAQHLAPVVDTYCESQLQWITQMDNLKKMEQGFGE</sequence>
<dbReference type="InterPro" id="IPR011057">
    <property type="entry name" value="Mss4-like_sf"/>
</dbReference>
<gene>
    <name evidence="6" type="ORF">MACH26_02290</name>
</gene>
<feature type="domain" description="CENP-V/GFA" evidence="5">
    <location>
        <begin position="1"/>
        <end position="113"/>
    </location>
</feature>
<keyword evidence="7" id="KW-1185">Reference proteome</keyword>
<keyword evidence="4" id="KW-0456">Lyase</keyword>